<evidence type="ECO:0000313" key="2">
    <source>
        <dbReference type="EMBL" id="KAH8697250.1"/>
    </source>
</evidence>
<dbReference type="Pfam" id="PF13621">
    <property type="entry name" value="Cupin_8"/>
    <property type="match status" value="2"/>
</dbReference>
<dbReference type="PROSITE" id="PS51184">
    <property type="entry name" value="JMJC"/>
    <property type="match status" value="1"/>
</dbReference>
<evidence type="ECO:0000259" key="1">
    <source>
        <dbReference type="PROSITE" id="PS51184"/>
    </source>
</evidence>
<dbReference type="InterPro" id="IPR041667">
    <property type="entry name" value="Cupin_8"/>
</dbReference>
<dbReference type="SUPFAM" id="SSF51197">
    <property type="entry name" value="Clavaminate synthase-like"/>
    <property type="match status" value="1"/>
</dbReference>
<dbReference type="Gene3D" id="2.60.120.650">
    <property type="entry name" value="Cupin"/>
    <property type="match status" value="1"/>
</dbReference>
<sequence>MGMTLKWHGRGISTYKKHIFSRHLSTHQPNPTTHHYTPLNILTNPTIQDFRNKYFHPEKPTILHSSSLRNLPARRNWFVKSTPSTPACFTLNHAYFENCTDTLVPLELTTSTHDQFQRFDAPLAVFLDWIRSSLSPSSSQPFSLYLAQCQVSNLPAPLPQDLPTPDIVLHAGRGDVYDTNIWIGLPPTYTPLHRDPNPNLFLQLAGTKHVRLLAPEEGLKVFSRVRGALGRDAGRGAVVFRGEEMMKGREKEMLEDAVWGGRVVSGGGDKEGGWDGVGYEAVLKGGEALFIPKGWWHSIKGVGEGVTASVNWWFR</sequence>
<dbReference type="GeneID" id="70250666"/>
<reference evidence="2" key="1">
    <citation type="submission" date="2021-12" db="EMBL/GenBank/DDBJ databases">
        <title>Convergent genome expansion in fungi linked to evolution of root-endophyte symbiosis.</title>
        <authorList>
            <consortium name="DOE Joint Genome Institute"/>
            <person name="Ke Y.-H."/>
            <person name="Bonito G."/>
            <person name="Liao H.-L."/>
            <person name="Looney B."/>
            <person name="Rojas-Flechas A."/>
            <person name="Nash J."/>
            <person name="Hameed K."/>
            <person name="Schadt C."/>
            <person name="Martin F."/>
            <person name="Crous P.W."/>
            <person name="Miettinen O."/>
            <person name="Magnuson J.K."/>
            <person name="Labbe J."/>
            <person name="Jacobson D."/>
            <person name="Doktycz M.J."/>
            <person name="Veneault-Fourrey C."/>
            <person name="Kuo A."/>
            <person name="Mondo S."/>
            <person name="Calhoun S."/>
            <person name="Riley R."/>
            <person name="Ohm R."/>
            <person name="LaButti K."/>
            <person name="Andreopoulos B."/>
            <person name="Pangilinan J."/>
            <person name="Nolan M."/>
            <person name="Tritt A."/>
            <person name="Clum A."/>
            <person name="Lipzen A."/>
            <person name="Daum C."/>
            <person name="Barry K."/>
            <person name="Grigoriev I.V."/>
            <person name="Vilgalys R."/>
        </authorList>
    </citation>
    <scope>NUCLEOTIDE SEQUENCE</scope>
    <source>
        <strain evidence="2">PMI_201</strain>
    </source>
</reference>
<comment type="caution">
    <text evidence="2">The sequence shown here is derived from an EMBL/GenBank/DDBJ whole genome shotgun (WGS) entry which is preliminary data.</text>
</comment>
<evidence type="ECO:0000313" key="3">
    <source>
        <dbReference type="Proteomes" id="UP001201262"/>
    </source>
</evidence>
<dbReference type="Proteomes" id="UP001201262">
    <property type="component" value="Unassembled WGS sequence"/>
</dbReference>
<dbReference type="PANTHER" id="PTHR12461:SF105">
    <property type="entry name" value="HYPOXIA-INDUCIBLE FACTOR 1-ALPHA INHIBITOR"/>
    <property type="match status" value="1"/>
</dbReference>
<gene>
    <name evidence="2" type="ORF">BGW36DRAFT_427217</name>
</gene>
<keyword evidence="3" id="KW-1185">Reference proteome</keyword>
<proteinExistence type="predicted"/>
<organism evidence="2 3">
    <name type="scientific">Talaromyces proteolyticus</name>
    <dbReference type="NCBI Taxonomy" id="1131652"/>
    <lineage>
        <taxon>Eukaryota</taxon>
        <taxon>Fungi</taxon>
        <taxon>Dikarya</taxon>
        <taxon>Ascomycota</taxon>
        <taxon>Pezizomycotina</taxon>
        <taxon>Eurotiomycetes</taxon>
        <taxon>Eurotiomycetidae</taxon>
        <taxon>Eurotiales</taxon>
        <taxon>Trichocomaceae</taxon>
        <taxon>Talaromyces</taxon>
        <taxon>Talaromyces sect. Bacilispori</taxon>
    </lineage>
</organism>
<dbReference type="PANTHER" id="PTHR12461">
    <property type="entry name" value="HYPOXIA-INDUCIBLE FACTOR 1 ALPHA INHIBITOR-RELATED"/>
    <property type="match status" value="1"/>
</dbReference>
<dbReference type="RefSeq" id="XP_046071951.1">
    <property type="nucleotide sequence ID" value="XM_046220379.1"/>
</dbReference>
<feature type="domain" description="JmjC" evidence="1">
    <location>
        <begin position="143"/>
        <end position="315"/>
    </location>
</feature>
<dbReference type="AlphaFoldDB" id="A0AAD4KQR2"/>
<dbReference type="InterPro" id="IPR003347">
    <property type="entry name" value="JmjC_dom"/>
</dbReference>
<dbReference type="EMBL" id="JAJTJA010000006">
    <property type="protein sequence ID" value="KAH8697250.1"/>
    <property type="molecule type" value="Genomic_DNA"/>
</dbReference>
<name>A0AAD4KQR2_9EURO</name>
<protein>
    <recommendedName>
        <fullName evidence="1">JmjC domain-containing protein</fullName>
    </recommendedName>
</protein>
<accession>A0AAD4KQR2</accession>